<evidence type="ECO:0000256" key="1">
    <source>
        <dbReference type="ARBA" id="ARBA00004236"/>
    </source>
</evidence>
<keyword evidence="4 8" id="KW-0808">Transferase</keyword>
<dbReference type="PANTHER" id="PTHR43646">
    <property type="entry name" value="GLYCOSYLTRANSFERASE"/>
    <property type="match status" value="1"/>
</dbReference>
<evidence type="ECO:0000256" key="2">
    <source>
        <dbReference type="ARBA" id="ARBA00022475"/>
    </source>
</evidence>
<evidence type="ECO:0000256" key="4">
    <source>
        <dbReference type="ARBA" id="ARBA00022679"/>
    </source>
</evidence>
<evidence type="ECO:0000313" key="9">
    <source>
        <dbReference type="Proteomes" id="UP000238801"/>
    </source>
</evidence>
<dbReference type="OrthoDB" id="8416156at2"/>
<feature type="region of interest" description="Disordered" evidence="6">
    <location>
        <begin position="276"/>
        <end position="303"/>
    </location>
</feature>
<comment type="subcellular location">
    <subcellularLocation>
        <location evidence="1">Cell membrane</location>
    </subcellularLocation>
</comment>
<dbReference type="AlphaFoldDB" id="A0A2T0X4C2"/>
<dbReference type="GO" id="GO:0016757">
    <property type="term" value="F:glycosyltransferase activity"/>
    <property type="evidence" value="ECO:0007669"/>
    <property type="project" value="UniProtKB-KW"/>
</dbReference>
<dbReference type="Gene3D" id="3.90.550.10">
    <property type="entry name" value="Spore Coat Polysaccharide Biosynthesis Protein SpsA, Chain A"/>
    <property type="match status" value="1"/>
</dbReference>
<reference evidence="8 9" key="1">
    <citation type="submission" date="2018-03" db="EMBL/GenBank/DDBJ databases">
        <title>Genomic Encyclopedia of Archaeal and Bacterial Type Strains, Phase II (KMG-II): from individual species to whole genera.</title>
        <authorList>
            <person name="Goeker M."/>
        </authorList>
    </citation>
    <scope>NUCLEOTIDE SEQUENCE [LARGE SCALE GENOMIC DNA]</scope>
    <source>
        <strain evidence="8 9">DSM 29318</strain>
    </source>
</reference>
<dbReference type="RefSeq" id="WP_106161384.1">
    <property type="nucleotide sequence ID" value="NZ_PVTT01000002.1"/>
</dbReference>
<dbReference type="GO" id="GO:0005886">
    <property type="term" value="C:plasma membrane"/>
    <property type="evidence" value="ECO:0007669"/>
    <property type="project" value="UniProtKB-SubCell"/>
</dbReference>
<dbReference type="PANTHER" id="PTHR43646:SF2">
    <property type="entry name" value="GLYCOSYLTRANSFERASE 2-LIKE DOMAIN-CONTAINING PROTEIN"/>
    <property type="match status" value="1"/>
</dbReference>
<dbReference type="InterPro" id="IPR029044">
    <property type="entry name" value="Nucleotide-diphossugar_trans"/>
</dbReference>
<evidence type="ECO:0000256" key="3">
    <source>
        <dbReference type="ARBA" id="ARBA00022676"/>
    </source>
</evidence>
<keyword evidence="5" id="KW-0472">Membrane</keyword>
<evidence type="ECO:0000313" key="8">
    <source>
        <dbReference type="EMBL" id="PRY93789.1"/>
    </source>
</evidence>
<comment type="caution">
    <text evidence="8">The sequence shown here is derived from an EMBL/GenBank/DDBJ whole genome shotgun (WGS) entry which is preliminary data.</text>
</comment>
<gene>
    <name evidence="8" type="ORF">BCF33_2674</name>
</gene>
<name>A0A2T0X4C2_9RHOB</name>
<dbReference type="InterPro" id="IPR001173">
    <property type="entry name" value="Glyco_trans_2-like"/>
</dbReference>
<evidence type="ECO:0000256" key="6">
    <source>
        <dbReference type="SAM" id="MobiDB-lite"/>
    </source>
</evidence>
<keyword evidence="9" id="KW-1185">Reference proteome</keyword>
<feature type="domain" description="Glycosyltransferase 2-like" evidence="7">
    <location>
        <begin position="18"/>
        <end position="136"/>
    </location>
</feature>
<proteinExistence type="predicted"/>
<evidence type="ECO:0000256" key="5">
    <source>
        <dbReference type="ARBA" id="ARBA00023136"/>
    </source>
</evidence>
<accession>A0A2T0X4C2</accession>
<dbReference type="Proteomes" id="UP000238801">
    <property type="component" value="Unassembled WGS sequence"/>
</dbReference>
<evidence type="ECO:0000259" key="7">
    <source>
        <dbReference type="Pfam" id="PF00535"/>
    </source>
</evidence>
<sequence length="303" mass="31021">MSGTLHLPPGWGRSGFVVVIPARNEARRLPRALAALARDGVAGDVLVAANGCEDATAAIARAYPGLPVAVLEGDPAPGGVGEVRRAAMAAAMKAAPAAGILATTDADCVVAPGWGAATVRALRLAEVACGRVVPDPGEFAALPATVRRHGALEDEVAALAAELERLEDPVPHDPLPRHGQTPGASLAFRRGAYLRAGGFEAIPCHEDRRIVGRIEAAGGRVARPWDLAVVASCRLTGRAPGGMADTIAARTADPLLVGEIARLGDERARLRAAIAAHRARRQPPPGRVPSAGNAASAPGRALR</sequence>
<keyword evidence="2" id="KW-1003">Cell membrane</keyword>
<protein>
    <submittedName>
        <fullName evidence="8">Glycosyl transferase family 2</fullName>
    </submittedName>
</protein>
<dbReference type="Pfam" id="PF00535">
    <property type="entry name" value="Glycos_transf_2"/>
    <property type="match status" value="1"/>
</dbReference>
<dbReference type="SUPFAM" id="SSF53448">
    <property type="entry name" value="Nucleotide-diphospho-sugar transferases"/>
    <property type="match status" value="1"/>
</dbReference>
<keyword evidence="3" id="KW-0328">Glycosyltransferase</keyword>
<organism evidence="8 9">
    <name type="scientific">Hasllibacter halocynthiae</name>
    <dbReference type="NCBI Taxonomy" id="595589"/>
    <lineage>
        <taxon>Bacteria</taxon>
        <taxon>Pseudomonadati</taxon>
        <taxon>Pseudomonadota</taxon>
        <taxon>Alphaproteobacteria</taxon>
        <taxon>Rhodobacterales</taxon>
        <taxon>Roseobacteraceae</taxon>
        <taxon>Hasllibacter</taxon>
    </lineage>
</organism>
<dbReference type="EMBL" id="PVTT01000002">
    <property type="protein sequence ID" value="PRY93789.1"/>
    <property type="molecule type" value="Genomic_DNA"/>
</dbReference>